<evidence type="ECO:0000256" key="1">
    <source>
        <dbReference type="SAM" id="MobiDB-lite"/>
    </source>
</evidence>
<name>A0A5J4WR30_9EUKA</name>
<accession>A0A5J4WR30</accession>
<dbReference type="Proteomes" id="UP000324800">
    <property type="component" value="Unassembled WGS sequence"/>
</dbReference>
<comment type="caution">
    <text evidence="2">The sequence shown here is derived from an EMBL/GenBank/DDBJ whole genome shotgun (WGS) entry which is preliminary data.</text>
</comment>
<organism evidence="2 3">
    <name type="scientific">Streblomastix strix</name>
    <dbReference type="NCBI Taxonomy" id="222440"/>
    <lineage>
        <taxon>Eukaryota</taxon>
        <taxon>Metamonada</taxon>
        <taxon>Preaxostyla</taxon>
        <taxon>Oxymonadida</taxon>
        <taxon>Streblomastigidae</taxon>
        <taxon>Streblomastix</taxon>
    </lineage>
</organism>
<evidence type="ECO:0000313" key="2">
    <source>
        <dbReference type="EMBL" id="KAA6396845.1"/>
    </source>
</evidence>
<dbReference type="EMBL" id="SNRW01001326">
    <property type="protein sequence ID" value="KAA6396845.1"/>
    <property type="molecule type" value="Genomic_DNA"/>
</dbReference>
<proteinExistence type="predicted"/>
<protein>
    <submittedName>
        <fullName evidence="2">Uncharacterized protein</fullName>
    </submittedName>
</protein>
<dbReference type="AlphaFoldDB" id="A0A5J4WR30"/>
<evidence type="ECO:0000313" key="3">
    <source>
        <dbReference type="Proteomes" id="UP000324800"/>
    </source>
</evidence>
<sequence>MGPQAPRVQQTKGELTFSGGGDA</sequence>
<gene>
    <name evidence="2" type="ORF">EZS28_007621</name>
</gene>
<feature type="region of interest" description="Disordered" evidence="1">
    <location>
        <begin position="1"/>
        <end position="23"/>
    </location>
</feature>
<reference evidence="2 3" key="1">
    <citation type="submission" date="2019-03" db="EMBL/GenBank/DDBJ databases">
        <title>Single cell metagenomics reveals metabolic interactions within the superorganism composed of flagellate Streblomastix strix and complex community of Bacteroidetes bacteria on its surface.</title>
        <authorList>
            <person name="Treitli S.C."/>
            <person name="Kolisko M."/>
            <person name="Husnik F."/>
            <person name="Keeling P."/>
            <person name="Hampl V."/>
        </authorList>
    </citation>
    <scope>NUCLEOTIDE SEQUENCE [LARGE SCALE GENOMIC DNA]</scope>
    <source>
        <strain evidence="2">ST1C</strain>
    </source>
</reference>